<dbReference type="RefSeq" id="WP_039880695.1">
    <property type="nucleotide sequence ID" value="NZ_CP022580.1"/>
</dbReference>
<reference evidence="2" key="1">
    <citation type="submission" date="2023-04" db="EMBL/GenBank/DDBJ databases">
        <title>Characterization and analysis of the complete genome of Gordonia rubripertincta 112, the degrader of aromatic and aliphatic compounds.</title>
        <authorList>
            <person name="Frantsuzova E."/>
            <person name="Bogun A."/>
            <person name="Delegan Y."/>
        </authorList>
    </citation>
    <scope>NUCLEOTIDE SEQUENCE</scope>
    <source>
        <strain evidence="2">112</strain>
    </source>
</reference>
<dbReference type="EMBL" id="JARUXG010000011">
    <property type="protein sequence ID" value="MDG6782579.1"/>
    <property type="molecule type" value="Genomic_DNA"/>
</dbReference>
<dbReference type="GO" id="GO:0005524">
    <property type="term" value="F:ATP binding"/>
    <property type="evidence" value="ECO:0007669"/>
    <property type="project" value="UniProtKB-KW"/>
</dbReference>
<dbReference type="Gene3D" id="3.40.50.300">
    <property type="entry name" value="P-loop containing nucleotide triphosphate hydrolases"/>
    <property type="match status" value="2"/>
</dbReference>
<keyword evidence="2" id="KW-0547">Nucleotide-binding</keyword>
<protein>
    <submittedName>
        <fullName evidence="2">ATP-binding protein</fullName>
    </submittedName>
</protein>
<proteinExistence type="predicted"/>
<organism evidence="2">
    <name type="scientific">Gordonia rubripertincta</name>
    <name type="common">Rhodococcus corallinus</name>
    <dbReference type="NCBI Taxonomy" id="36822"/>
    <lineage>
        <taxon>Bacteria</taxon>
        <taxon>Bacillati</taxon>
        <taxon>Actinomycetota</taxon>
        <taxon>Actinomycetes</taxon>
        <taxon>Mycobacteriales</taxon>
        <taxon>Gordoniaceae</taxon>
        <taxon>Gordonia</taxon>
    </lineage>
</organism>
<dbReference type="InterPro" id="IPR027417">
    <property type="entry name" value="P-loop_NTPase"/>
</dbReference>
<feature type="domain" description="Helicase HerA central" evidence="1">
    <location>
        <begin position="5"/>
        <end position="70"/>
    </location>
</feature>
<sequence>MVQLTVGSHRDDATSDVVLSAHKFNRHTFWCGQSGSGKTYALGVVLEQLLLNTRLPLLILDPNADFTRLPETRDTTDPELAAAIAASDIQVLHSTRRDLPQLRARFTDLPLTAKAAVLQLDPIADADEYNVLLHADAVLSGGGADTPDQSTYISALRASDDPGHQRLAKRIENLQVLDWDLWARGEVAATDIIDGRPQATVLDLGGFAHPAEPKVAALAVLEHLWAHREERRPVLIVIDEAHNICPPVATSAVEQALIDRVVQIAAEGRKFGLWLLLSTQRPTKIHPNVLSQCDNLCLMRMNAPRDLAELADTFGFVGEHMLAESPDFRQGEALFAGGFITTPTFTRMGARITEEGGADVGVPLLA</sequence>
<gene>
    <name evidence="2" type="ORF">QBL07_17280</name>
</gene>
<dbReference type="PANTHER" id="PTHR42957:SF1">
    <property type="entry name" value="HELICASE MJ1565-RELATED"/>
    <property type="match status" value="1"/>
</dbReference>
<dbReference type="InterPro" id="IPR008571">
    <property type="entry name" value="HerA-like"/>
</dbReference>
<dbReference type="PANTHER" id="PTHR42957">
    <property type="entry name" value="HELICASE MJ1565-RELATED"/>
    <property type="match status" value="1"/>
</dbReference>
<name>A0AAW6RAX1_GORRU</name>
<evidence type="ECO:0000259" key="1">
    <source>
        <dbReference type="Pfam" id="PF01935"/>
    </source>
</evidence>
<dbReference type="AlphaFoldDB" id="A0AAW6RAX1"/>
<accession>A0AAW6RAX1</accession>
<comment type="caution">
    <text evidence="2">The sequence shown here is derived from an EMBL/GenBank/DDBJ whole genome shotgun (WGS) entry which is preliminary data.</text>
</comment>
<keyword evidence="2" id="KW-0067">ATP-binding</keyword>
<evidence type="ECO:0000313" key="2">
    <source>
        <dbReference type="EMBL" id="MDG6782579.1"/>
    </source>
</evidence>
<dbReference type="KEGG" id="gru:GCWB2_10460"/>
<dbReference type="SUPFAM" id="SSF52540">
    <property type="entry name" value="P-loop containing nucleoside triphosphate hydrolases"/>
    <property type="match status" value="1"/>
</dbReference>
<dbReference type="InterPro" id="IPR002789">
    <property type="entry name" value="HerA_central"/>
</dbReference>
<dbReference type="Pfam" id="PF01935">
    <property type="entry name" value="DUF87"/>
    <property type="match status" value="1"/>
</dbReference>